<feature type="region of interest" description="Disordered" evidence="1">
    <location>
        <begin position="586"/>
        <end position="612"/>
    </location>
</feature>
<name>A0A318ZL79_9EURO</name>
<dbReference type="InterPro" id="IPR029178">
    <property type="entry name" value="Ecm11_C"/>
</dbReference>
<dbReference type="GO" id="GO:0017025">
    <property type="term" value="F:TBP-class protein binding"/>
    <property type="evidence" value="ECO:0007669"/>
    <property type="project" value="TreeGrafter"/>
</dbReference>
<feature type="compositionally biased region" description="Acidic residues" evidence="1">
    <location>
        <begin position="544"/>
        <end position="555"/>
    </location>
</feature>
<evidence type="ECO:0000313" key="3">
    <source>
        <dbReference type="EMBL" id="PYH47515.1"/>
    </source>
</evidence>
<keyword evidence="4" id="KW-1185">Reference proteome</keyword>
<feature type="domain" description="Extracellular mutant protein 11 C-terminal" evidence="2">
    <location>
        <begin position="789"/>
        <end position="933"/>
    </location>
</feature>
<feature type="compositionally biased region" description="Acidic residues" evidence="1">
    <location>
        <begin position="39"/>
        <end position="51"/>
    </location>
</feature>
<dbReference type="PANTHER" id="PTHR28244:SF1">
    <property type="entry name" value="RNA POLYMERASE I-SPECIFIC TRANSCRIPTION INITIATION FACTOR RRN11"/>
    <property type="match status" value="1"/>
</dbReference>
<feature type="compositionally biased region" description="Low complexity" evidence="1">
    <location>
        <begin position="52"/>
        <end position="68"/>
    </location>
</feature>
<dbReference type="GO" id="GO:0001164">
    <property type="term" value="F:RNA polymerase I core promoter sequence-specific DNA binding"/>
    <property type="evidence" value="ECO:0007669"/>
    <property type="project" value="TreeGrafter"/>
</dbReference>
<proteinExistence type="predicted"/>
<dbReference type="Proteomes" id="UP000248349">
    <property type="component" value="Unassembled WGS sequence"/>
</dbReference>
<dbReference type="STRING" id="1450539.A0A318ZL79"/>
<feature type="region of interest" description="Disordered" evidence="1">
    <location>
        <begin position="380"/>
        <end position="400"/>
    </location>
</feature>
<dbReference type="OrthoDB" id="2159786at2759"/>
<reference evidence="3 4" key="1">
    <citation type="submission" date="2016-12" db="EMBL/GenBank/DDBJ databases">
        <title>The genomes of Aspergillus section Nigri reveals drivers in fungal speciation.</title>
        <authorList>
            <consortium name="DOE Joint Genome Institute"/>
            <person name="Vesth T.C."/>
            <person name="Nybo J."/>
            <person name="Theobald S."/>
            <person name="Brandl J."/>
            <person name="Frisvad J.C."/>
            <person name="Nielsen K.F."/>
            <person name="Lyhne E.K."/>
            <person name="Kogle M.E."/>
            <person name="Kuo A."/>
            <person name="Riley R."/>
            <person name="Clum A."/>
            <person name="Nolan M."/>
            <person name="Lipzen A."/>
            <person name="Salamov A."/>
            <person name="Henrissat B."/>
            <person name="Wiebenga A."/>
            <person name="De Vries R.P."/>
            <person name="Grigoriev I.V."/>
            <person name="Mortensen U.H."/>
            <person name="Andersen M.R."/>
            <person name="Baker S.E."/>
        </authorList>
    </citation>
    <scope>NUCLEOTIDE SEQUENCE [LARGE SCALE GENOMIC DNA]</scope>
    <source>
        <strain evidence="3 4">JOP 1030-1</strain>
    </source>
</reference>
<evidence type="ECO:0000256" key="1">
    <source>
        <dbReference type="SAM" id="MobiDB-lite"/>
    </source>
</evidence>
<feature type="compositionally biased region" description="Basic and acidic residues" evidence="1">
    <location>
        <begin position="776"/>
        <end position="787"/>
    </location>
</feature>
<dbReference type="InterPro" id="IPR053029">
    <property type="entry name" value="RNA_pol_I-specific_init_factor"/>
</dbReference>
<dbReference type="AlphaFoldDB" id="A0A318ZL79"/>
<evidence type="ECO:0000259" key="2">
    <source>
        <dbReference type="Pfam" id="PF15463"/>
    </source>
</evidence>
<gene>
    <name evidence="3" type="ORF">BP01DRAFT_414383</name>
</gene>
<organism evidence="3 4">
    <name type="scientific">Aspergillus saccharolyticus JOP 1030-1</name>
    <dbReference type="NCBI Taxonomy" id="1450539"/>
    <lineage>
        <taxon>Eukaryota</taxon>
        <taxon>Fungi</taxon>
        <taxon>Dikarya</taxon>
        <taxon>Ascomycota</taxon>
        <taxon>Pezizomycotina</taxon>
        <taxon>Eurotiomycetes</taxon>
        <taxon>Eurotiomycetidae</taxon>
        <taxon>Eurotiales</taxon>
        <taxon>Aspergillaceae</taxon>
        <taxon>Aspergillus</taxon>
        <taxon>Aspergillus subgen. Circumdati</taxon>
    </lineage>
</organism>
<evidence type="ECO:0000313" key="4">
    <source>
        <dbReference type="Proteomes" id="UP000248349"/>
    </source>
</evidence>
<feature type="region of interest" description="Disordered" evidence="1">
    <location>
        <begin position="1"/>
        <end position="68"/>
    </location>
</feature>
<dbReference type="Pfam" id="PF15463">
    <property type="entry name" value="ECM11"/>
    <property type="match status" value="1"/>
</dbReference>
<dbReference type="GO" id="GO:0042790">
    <property type="term" value="P:nucleolar large rRNA transcription by RNA polymerase I"/>
    <property type="evidence" value="ECO:0007669"/>
    <property type="project" value="TreeGrafter"/>
</dbReference>
<dbReference type="PANTHER" id="PTHR28244">
    <property type="entry name" value="RNA POLYMERASE I-SPECIFIC TRANSCRIPTION INITIATION FACTOR RRN11"/>
    <property type="match status" value="1"/>
</dbReference>
<feature type="region of interest" description="Disordered" evidence="1">
    <location>
        <begin position="755"/>
        <end position="790"/>
    </location>
</feature>
<protein>
    <recommendedName>
        <fullName evidence="2">Extracellular mutant protein 11 C-terminal domain-containing protein</fullName>
    </recommendedName>
</protein>
<feature type="region of interest" description="Disordered" evidence="1">
    <location>
        <begin position="645"/>
        <end position="694"/>
    </location>
</feature>
<feature type="region of interest" description="Disordered" evidence="1">
    <location>
        <begin position="912"/>
        <end position="941"/>
    </location>
</feature>
<feature type="compositionally biased region" description="Polar residues" evidence="1">
    <location>
        <begin position="685"/>
        <end position="694"/>
    </location>
</feature>
<feature type="compositionally biased region" description="Low complexity" evidence="1">
    <location>
        <begin position="758"/>
        <end position="775"/>
    </location>
</feature>
<feature type="compositionally biased region" description="Polar residues" evidence="1">
    <location>
        <begin position="384"/>
        <end position="393"/>
    </location>
</feature>
<dbReference type="GO" id="GO:0070860">
    <property type="term" value="C:RNA polymerase I core factor complex"/>
    <property type="evidence" value="ECO:0007669"/>
    <property type="project" value="TreeGrafter"/>
</dbReference>
<dbReference type="EMBL" id="KZ821224">
    <property type="protein sequence ID" value="PYH47515.1"/>
    <property type="molecule type" value="Genomic_DNA"/>
</dbReference>
<feature type="region of interest" description="Disordered" evidence="1">
    <location>
        <begin position="815"/>
        <end position="840"/>
    </location>
</feature>
<accession>A0A318ZL79</accession>
<sequence>MASVPSASLFSLPLPSWQQPQSVRVAKYESKKRKKTFDDSGDNDDDLDGETTDAASEPALPAPSLTLSPDEAHQYRVAGLSFDQELPGGKFPHAPARSKSSVRQTQEGVLAELSSLSSPFYPPQSAAHQGNLRLQHLAALTTILHRCLLQKDYEFNGRPIDVRTEGRWGIDMAAEKGSADLSSQLEGPASELMFTRKGFEDAKNYYERLIIQHPSLHFYPAMFGLWVYVIQEESEVSRRNIWARDEDLASDHGSHRDSKQRAHALAQKLAGRMDEILGSPPYSDSPELLELRGMVSRWIADLFVSSVPGGETEYDYYTDEEDHDDMIRERRLAMEKRASETQKSEDFFNKARQRAKGVTSTLDDFHIDDNESMDFVHARAPGAQNRSRTSNEAPSLASRQALAAQARVEVPSANLLAPVPLPGNKTNPLEHYGQQPQPPQPQAVEDAAPRDMFDTDVEGIDDSTIAATSVLGLDDIPPQYQLSSTTQHHATNLEQFQPRPSQLPHRSHDANWYANFGDNALKSAGFGSGDAGDEVESQLTSVVGDDEQSDATEDADYARRYRSSTTTANEPLSKRLQNFWSASRRTYQNPTEDPPATNVYPEPSKASGPGVLRQTQSDTRMMTTSQVLPLTGNSRKVTLPRSMTATPRTRFSPPKPTLLEQLDLTPTRRTSGPRPQPGRGVAGITGTSHYQHRQQNTRDIAEEYGLYDSDLGRRGSLPPLSAFDITNIDDLENDHDHDDDHDPINDPFSRRLSVQRISPDNNSPNKSPNNSPNNDPQDHYSRKRQLDPDYPPEVLRQKTFAELQSEPFDYIPAADSAAAETKPAPPLSSIPSAAPEPDAKPEDKIQYLLNLTEHDRREFFAGLTMDAWEDYGDLLIDQFSATLTKMKDLRRARRQTAAVFEAEIKRRHDLVEEQSAELSQKLKDMKSGGAEVLRGRTPQGE</sequence>
<feature type="region of interest" description="Disordered" evidence="1">
    <location>
        <begin position="524"/>
        <end position="570"/>
    </location>
</feature>
<feature type="region of interest" description="Disordered" evidence="1">
    <location>
        <begin position="415"/>
        <end position="446"/>
    </location>
</feature>
<dbReference type="RefSeq" id="XP_025433497.1">
    <property type="nucleotide sequence ID" value="XM_025579054.1"/>
</dbReference>
<feature type="region of interest" description="Disordered" evidence="1">
    <location>
        <begin position="86"/>
        <end position="105"/>
    </location>
</feature>
<dbReference type="GeneID" id="37080283"/>
<feature type="compositionally biased region" description="Low complexity" evidence="1">
    <location>
        <begin position="1"/>
        <end position="16"/>
    </location>
</feature>